<dbReference type="GO" id="GO:0006167">
    <property type="term" value="P:AMP biosynthetic process"/>
    <property type="evidence" value="ECO:0007669"/>
    <property type="project" value="TreeGrafter"/>
</dbReference>
<dbReference type="InterPro" id="IPR020476">
    <property type="entry name" value="Nudix_hydrolase"/>
</dbReference>
<gene>
    <name evidence="8" type="primary">mutT</name>
    <name evidence="8" type="ORF">Ctaglu_15180</name>
</gene>
<evidence type="ECO:0000256" key="5">
    <source>
        <dbReference type="ARBA" id="ARBA00032644"/>
    </source>
</evidence>
<reference evidence="8 9" key="1">
    <citation type="submission" date="2018-11" db="EMBL/GenBank/DDBJ databases">
        <title>Genome sequencing and assembly of Clostridium tagluense strain A121.</title>
        <authorList>
            <person name="Murakami T."/>
            <person name="Segawa T."/>
            <person name="Shcherbakova V.A."/>
            <person name="Mori H."/>
            <person name="Yoshimura Y."/>
        </authorList>
    </citation>
    <scope>NUCLEOTIDE SEQUENCE [LARGE SCALE GENOMIC DNA]</scope>
    <source>
        <strain evidence="8 9">A121</strain>
    </source>
</reference>
<evidence type="ECO:0000313" key="9">
    <source>
        <dbReference type="Proteomes" id="UP000287872"/>
    </source>
</evidence>
<dbReference type="GO" id="GO:0004081">
    <property type="term" value="F:bis(5'-nucleosyl)-tetraphosphatase (asymmetrical) activity"/>
    <property type="evidence" value="ECO:0007669"/>
    <property type="project" value="TreeGrafter"/>
</dbReference>
<dbReference type="InterPro" id="IPR015797">
    <property type="entry name" value="NUDIX_hydrolase-like_dom_sf"/>
</dbReference>
<accession>A0A401UK66</accession>
<dbReference type="Gene3D" id="3.90.79.10">
    <property type="entry name" value="Nucleoside Triphosphate Pyrophosphohydrolase"/>
    <property type="match status" value="1"/>
</dbReference>
<dbReference type="CDD" id="cd03428">
    <property type="entry name" value="NUDIX_Ap4A_Nudt2"/>
    <property type="match status" value="1"/>
</dbReference>
<evidence type="ECO:0000256" key="4">
    <source>
        <dbReference type="ARBA" id="ARBA00022801"/>
    </source>
</evidence>
<evidence type="ECO:0000313" key="8">
    <source>
        <dbReference type="EMBL" id="GCD09895.1"/>
    </source>
</evidence>
<dbReference type="PROSITE" id="PS00893">
    <property type="entry name" value="NUDIX_BOX"/>
    <property type="match status" value="1"/>
</dbReference>
<dbReference type="RefSeq" id="WP_185732623.1">
    <property type="nucleotide sequence ID" value="NZ_BHYK01000007.1"/>
</dbReference>
<dbReference type="GO" id="GO:0006754">
    <property type="term" value="P:ATP biosynthetic process"/>
    <property type="evidence" value="ECO:0007669"/>
    <property type="project" value="TreeGrafter"/>
</dbReference>
<comment type="similarity">
    <text evidence="1 6">Belongs to the Nudix hydrolase family.</text>
</comment>
<evidence type="ECO:0000256" key="1">
    <source>
        <dbReference type="ARBA" id="ARBA00005582"/>
    </source>
</evidence>
<proteinExistence type="inferred from homology"/>
<dbReference type="GO" id="GO:0000166">
    <property type="term" value="F:nucleotide binding"/>
    <property type="evidence" value="ECO:0007669"/>
    <property type="project" value="UniProtKB-KW"/>
</dbReference>
<dbReference type="SUPFAM" id="SSF55811">
    <property type="entry name" value="Nudix"/>
    <property type="match status" value="1"/>
</dbReference>
<evidence type="ECO:0000256" key="3">
    <source>
        <dbReference type="ARBA" id="ARBA00022741"/>
    </source>
</evidence>
<evidence type="ECO:0000259" key="7">
    <source>
        <dbReference type="PROSITE" id="PS51462"/>
    </source>
</evidence>
<sequence>MDFEKSCGAVIYRMIDGNLEFLTISHRNDGHWGFPKGHMEENECEEETAVREVSEETGLLVTIINGFRESVDYLIKQETRKEVVYFLAQVQSQIVHIQVEEVADYKWSSFQQTKQLLSYKSSKEVLEKACQFIVETVKKSNEKK</sequence>
<evidence type="ECO:0000256" key="6">
    <source>
        <dbReference type="RuleBase" id="RU003476"/>
    </source>
</evidence>
<keyword evidence="9" id="KW-1185">Reference proteome</keyword>
<dbReference type="PANTHER" id="PTHR21340:SF0">
    <property type="entry name" value="BIS(5'-NUCLEOSYL)-TETRAPHOSPHATASE [ASYMMETRICAL]"/>
    <property type="match status" value="1"/>
</dbReference>
<organism evidence="8 9">
    <name type="scientific">Clostridium tagluense</name>
    <dbReference type="NCBI Taxonomy" id="360422"/>
    <lineage>
        <taxon>Bacteria</taxon>
        <taxon>Bacillati</taxon>
        <taxon>Bacillota</taxon>
        <taxon>Clostridia</taxon>
        <taxon>Eubacteriales</taxon>
        <taxon>Clostridiaceae</taxon>
        <taxon>Clostridium</taxon>
    </lineage>
</organism>
<dbReference type="InterPro" id="IPR051325">
    <property type="entry name" value="Nudix_hydrolase_domain"/>
</dbReference>
<dbReference type="AlphaFoldDB" id="A0A401UK66"/>
<feature type="domain" description="Nudix hydrolase" evidence="7">
    <location>
        <begin position="2"/>
        <end position="130"/>
    </location>
</feature>
<dbReference type="PROSITE" id="PS51462">
    <property type="entry name" value="NUDIX"/>
    <property type="match status" value="1"/>
</dbReference>
<dbReference type="InterPro" id="IPR020084">
    <property type="entry name" value="NUDIX_hydrolase_CS"/>
</dbReference>
<comment type="caution">
    <text evidence="8">The sequence shown here is derived from an EMBL/GenBank/DDBJ whole genome shotgun (WGS) entry which is preliminary data.</text>
</comment>
<dbReference type="EMBL" id="BHYK01000007">
    <property type="protein sequence ID" value="GCD09895.1"/>
    <property type="molecule type" value="Genomic_DNA"/>
</dbReference>
<dbReference type="PRINTS" id="PR00502">
    <property type="entry name" value="NUDIXFAMILY"/>
</dbReference>
<dbReference type="PANTHER" id="PTHR21340">
    <property type="entry name" value="DIADENOSINE 5,5-P1,P4-TETRAPHOSPHATE PYROPHOSPHOHYDROLASE MUTT"/>
    <property type="match status" value="1"/>
</dbReference>
<name>A0A401UK66_9CLOT</name>
<dbReference type="Pfam" id="PF00293">
    <property type="entry name" value="NUDIX"/>
    <property type="match status" value="1"/>
</dbReference>
<keyword evidence="4 6" id="KW-0378">Hydrolase</keyword>
<keyword evidence="3" id="KW-0547">Nucleotide-binding</keyword>
<dbReference type="Proteomes" id="UP000287872">
    <property type="component" value="Unassembled WGS sequence"/>
</dbReference>
<dbReference type="InterPro" id="IPR000086">
    <property type="entry name" value="NUDIX_hydrolase_dom"/>
</dbReference>
<protein>
    <recommendedName>
        <fullName evidence="2">Bis(5'-nucleosyl)-tetraphosphatase [asymmetrical]</fullName>
    </recommendedName>
    <alternativeName>
        <fullName evidence="5">Diadenosine 5',5'''-P1,P4-tetraphosphate asymmetrical hydrolase</fullName>
    </alternativeName>
</protein>
<dbReference type="InterPro" id="IPR003565">
    <property type="entry name" value="Tetra_PHTase"/>
</dbReference>
<evidence type="ECO:0000256" key="2">
    <source>
        <dbReference type="ARBA" id="ARBA00018911"/>
    </source>
</evidence>